<dbReference type="AlphaFoldDB" id="A0A563DUI1"/>
<evidence type="ECO:0000256" key="5">
    <source>
        <dbReference type="SAM" id="Phobius"/>
    </source>
</evidence>
<dbReference type="Pfam" id="PF01794">
    <property type="entry name" value="Ferric_reduct"/>
    <property type="match status" value="1"/>
</dbReference>
<keyword evidence="3 5" id="KW-1133">Transmembrane helix</keyword>
<dbReference type="RefSeq" id="WP_146319734.1">
    <property type="nucleotide sequence ID" value="NZ_VCQV01000035.1"/>
</dbReference>
<feature type="transmembrane region" description="Helical" evidence="5">
    <location>
        <begin position="51"/>
        <end position="72"/>
    </location>
</feature>
<feature type="transmembrane region" description="Helical" evidence="5">
    <location>
        <begin position="92"/>
        <end position="110"/>
    </location>
</feature>
<protein>
    <recommendedName>
        <fullName evidence="6">Ferric oxidoreductase domain-containing protein</fullName>
    </recommendedName>
</protein>
<dbReference type="OrthoDB" id="4827239at2"/>
<evidence type="ECO:0000256" key="3">
    <source>
        <dbReference type="ARBA" id="ARBA00022989"/>
    </source>
</evidence>
<evidence type="ECO:0000259" key="6">
    <source>
        <dbReference type="Pfam" id="PF01794"/>
    </source>
</evidence>
<feature type="transmembrane region" description="Helical" evidence="5">
    <location>
        <begin position="122"/>
        <end position="142"/>
    </location>
</feature>
<feature type="domain" description="Ferric oxidoreductase" evidence="6">
    <location>
        <begin position="12"/>
        <end position="134"/>
    </location>
</feature>
<accession>A0A563DUI1</accession>
<sequence>MSGGLWYLSRATGILSIVLMTAVILLGLVLSGSRRTAVTRTTVIQGVHRSLSLGMLTFLVVHIATAILQTYVRINPISAVVPFTSSYGRFTVGLGTLAFDLLAAIVVTSLMRHRMSERVWRIVHRGTFAMWPLALWHGVALGTSNEPLLRGTTIACAIVGGVALLWRLAGSHHDNNRRREVLRQEWT</sequence>
<feature type="transmembrane region" description="Helical" evidence="5">
    <location>
        <begin position="6"/>
        <end position="30"/>
    </location>
</feature>
<dbReference type="GO" id="GO:0016020">
    <property type="term" value="C:membrane"/>
    <property type="evidence" value="ECO:0007669"/>
    <property type="project" value="UniProtKB-SubCell"/>
</dbReference>
<keyword evidence="8" id="KW-1185">Reference proteome</keyword>
<comment type="subcellular location">
    <subcellularLocation>
        <location evidence="1">Membrane</location>
        <topology evidence="1">Multi-pass membrane protein</topology>
    </subcellularLocation>
</comment>
<gene>
    <name evidence="7" type="ORF">FGL98_19870</name>
</gene>
<evidence type="ECO:0000256" key="2">
    <source>
        <dbReference type="ARBA" id="ARBA00022692"/>
    </source>
</evidence>
<keyword evidence="2 5" id="KW-0812">Transmembrane</keyword>
<proteinExistence type="predicted"/>
<keyword evidence="4 5" id="KW-0472">Membrane</keyword>
<reference evidence="7 8" key="1">
    <citation type="submission" date="2019-05" db="EMBL/GenBank/DDBJ databases">
        <authorList>
            <person name="Lee S.D."/>
        </authorList>
    </citation>
    <scope>NUCLEOTIDE SEQUENCE [LARGE SCALE GENOMIC DNA]</scope>
    <source>
        <strain evidence="7 8">C5-26</strain>
    </source>
</reference>
<evidence type="ECO:0000256" key="1">
    <source>
        <dbReference type="ARBA" id="ARBA00004141"/>
    </source>
</evidence>
<dbReference type="EMBL" id="VCQV01000035">
    <property type="protein sequence ID" value="TWP33839.1"/>
    <property type="molecule type" value="Genomic_DNA"/>
</dbReference>
<evidence type="ECO:0000313" key="7">
    <source>
        <dbReference type="EMBL" id="TWP33839.1"/>
    </source>
</evidence>
<comment type="caution">
    <text evidence="7">The sequence shown here is derived from an EMBL/GenBank/DDBJ whole genome shotgun (WGS) entry which is preliminary data.</text>
</comment>
<organism evidence="7 8">
    <name type="scientific">Leekyejoonella antrihumi</name>
    <dbReference type="NCBI Taxonomy" id="1660198"/>
    <lineage>
        <taxon>Bacteria</taxon>
        <taxon>Bacillati</taxon>
        <taxon>Actinomycetota</taxon>
        <taxon>Actinomycetes</taxon>
        <taxon>Micrococcales</taxon>
        <taxon>Dermacoccaceae</taxon>
        <taxon>Leekyejoonella</taxon>
    </lineage>
</organism>
<reference evidence="7 8" key="2">
    <citation type="submission" date="2019-08" db="EMBL/GenBank/DDBJ databases">
        <title>Jejuicoccus antrihumi gen. nov., sp. nov., a new member of the family Dermacoccaceae isolated from a cave.</title>
        <authorList>
            <person name="Schumann P."/>
            <person name="Kim I.S."/>
        </authorList>
    </citation>
    <scope>NUCLEOTIDE SEQUENCE [LARGE SCALE GENOMIC DNA]</scope>
    <source>
        <strain evidence="7 8">C5-26</strain>
    </source>
</reference>
<name>A0A563DUI1_9MICO</name>
<dbReference type="Proteomes" id="UP000320244">
    <property type="component" value="Unassembled WGS sequence"/>
</dbReference>
<evidence type="ECO:0000313" key="8">
    <source>
        <dbReference type="Proteomes" id="UP000320244"/>
    </source>
</evidence>
<evidence type="ECO:0000256" key="4">
    <source>
        <dbReference type="ARBA" id="ARBA00023136"/>
    </source>
</evidence>
<dbReference type="InterPro" id="IPR013130">
    <property type="entry name" value="Fe3_Rdtase_TM_dom"/>
</dbReference>
<feature type="transmembrane region" description="Helical" evidence="5">
    <location>
        <begin position="148"/>
        <end position="169"/>
    </location>
</feature>